<comment type="caution">
    <text evidence="1">The sequence shown here is derived from an EMBL/GenBank/DDBJ whole genome shotgun (WGS) entry which is preliminary data.</text>
</comment>
<dbReference type="EMBL" id="JAUNZN010000001">
    <property type="protein sequence ID" value="KAK4829091.1"/>
    <property type="molecule type" value="Genomic_DNA"/>
</dbReference>
<evidence type="ECO:0000313" key="1">
    <source>
        <dbReference type="EMBL" id="KAK4829091.1"/>
    </source>
</evidence>
<keyword evidence="2" id="KW-1185">Reference proteome</keyword>
<reference evidence="1 2" key="1">
    <citation type="journal article" date="2023" name="J. Hered.">
        <title>Chromosome-level genome of the wood stork (Mycteria americana) provides insight into avian chromosome evolution.</title>
        <authorList>
            <person name="Flamio R. Jr."/>
            <person name="Ramstad K.M."/>
        </authorList>
    </citation>
    <scope>NUCLEOTIDE SEQUENCE [LARGE SCALE GENOMIC DNA]</scope>
    <source>
        <strain evidence="1">JAX WOST 10</strain>
    </source>
</reference>
<dbReference type="Proteomes" id="UP001333110">
    <property type="component" value="Unassembled WGS sequence"/>
</dbReference>
<organism evidence="1 2">
    <name type="scientific">Mycteria americana</name>
    <name type="common">Wood stork</name>
    <dbReference type="NCBI Taxonomy" id="33587"/>
    <lineage>
        <taxon>Eukaryota</taxon>
        <taxon>Metazoa</taxon>
        <taxon>Chordata</taxon>
        <taxon>Craniata</taxon>
        <taxon>Vertebrata</taxon>
        <taxon>Euteleostomi</taxon>
        <taxon>Archelosauria</taxon>
        <taxon>Archosauria</taxon>
        <taxon>Dinosauria</taxon>
        <taxon>Saurischia</taxon>
        <taxon>Theropoda</taxon>
        <taxon>Coelurosauria</taxon>
        <taxon>Aves</taxon>
        <taxon>Neognathae</taxon>
        <taxon>Neoaves</taxon>
        <taxon>Aequornithes</taxon>
        <taxon>Ciconiiformes</taxon>
        <taxon>Ciconiidae</taxon>
        <taxon>Mycteria</taxon>
    </lineage>
</organism>
<accession>A0AAN7NQD3</accession>
<evidence type="ECO:0000313" key="2">
    <source>
        <dbReference type="Proteomes" id="UP001333110"/>
    </source>
</evidence>
<name>A0AAN7NQD3_MYCAM</name>
<sequence length="63" mass="7197">MFQQDVVVMKNANGRLGCATPIVRVHWEYCVQFGACQSRNDTDILKPVIMRVAKHRGRGPERL</sequence>
<proteinExistence type="predicted"/>
<protein>
    <submittedName>
        <fullName evidence="1">Uncharacterized protein</fullName>
    </submittedName>
</protein>
<dbReference type="AlphaFoldDB" id="A0AAN7NQD3"/>
<gene>
    <name evidence="1" type="ORF">QYF61_002042</name>
</gene>